<dbReference type="Gene3D" id="3.40.50.1000">
    <property type="entry name" value="HAD superfamily/HAD-like"/>
    <property type="match status" value="1"/>
</dbReference>
<dbReference type="InterPro" id="IPR036412">
    <property type="entry name" value="HAD-like_sf"/>
</dbReference>
<keyword evidence="3" id="KW-1185">Reference proteome</keyword>
<dbReference type="Proteomes" id="UP000659388">
    <property type="component" value="Unassembled WGS sequence"/>
</dbReference>
<comment type="caution">
    <text evidence="2">The sequence shown here is derived from an EMBL/GenBank/DDBJ whole genome shotgun (WGS) entry which is preliminary data.</text>
</comment>
<evidence type="ECO:0000256" key="1">
    <source>
        <dbReference type="ARBA" id="ARBA00022729"/>
    </source>
</evidence>
<dbReference type="RefSeq" id="WP_202241902.1">
    <property type="nucleotide sequence ID" value="NZ_JAESIY010000001.1"/>
</dbReference>
<evidence type="ECO:0000313" key="2">
    <source>
        <dbReference type="EMBL" id="MBL3654779.1"/>
    </source>
</evidence>
<name>A0A937F4Z1_9BACT</name>
<keyword evidence="1" id="KW-0732">Signal</keyword>
<dbReference type="InterPro" id="IPR023214">
    <property type="entry name" value="HAD_sf"/>
</dbReference>
<dbReference type="PIRSF" id="PIRSF019271">
    <property type="entry name" value="Acid_Ptase_C"/>
    <property type="match status" value="1"/>
</dbReference>
<dbReference type="SFLD" id="SFLDS00003">
    <property type="entry name" value="Haloacid_Dehalogenase"/>
    <property type="match status" value="1"/>
</dbReference>
<protein>
    <submittedName>
        <fullName evidence="2">5'-nucleotidase, lipoprotein e(P4) family</fullName>
    </submittedName>
</protein>
<accession>A0A937F4Z1</accession>
<dbReference type="PANTHER" id="PTHR31284:SF10">
    <property type="entry name" value="ACID PHOSPHATASE-LIKE PROTEIN"/>
    <property type="match status" value="1"/>
</dbReference>
<dbReference type="EMBL" id="JAESIY010000001">
    <property type="protein sequence ID" value="MBL3654779.1"/>
    <property type="molecule type" value="Genomic_DNA"/>
</dbReference>
<dbReference type="InterPro" id="IPR005519">
    <property type="entry name" value="Acid_phosphat_B-like"/>
</dbReference>
<dbReference type="Pfam" id="PF03767">
    <property type="entry name" value="Acid_phosphat_B"/>
    <property type="match status" value="1"/>
</dbReference>
<dbReference type="AlphaFoldDB" id="A0A937F4Z1"/>
<dbReference type="SUPFAM" id="SSF56784">
    <property type="entry name" value="HAD-like"/>
    <property type="match status" value="1"/>
</dbReference>
<evidence type="ECO:0000313" key="3">
    <source>
        <dbReference type="Proteomes" id="UP000659388"/>
    </source>
</evidence>
<dbReference type="InterPro" id="IPR006423">
    <property type="entry name" value="Lipo_e_P4"/>
</dbReference>
<proteinExistence type="predicted"/>
<dbReference type="GO" id="GO:0009279">
    <property type="term" value="C:cell outer membrane"/>
    <property type="evidence" value="ECO:0007669"/>
    <property type="project" value="InterPro"/>
</dbReference>
<organism evidence="2 3">
    <name type="scientific">Fulvivirga sediminis</name>
    <dbReference type="NCBI Taxonomy" id="2803949"/>
    <lineage>
        <taxon>Bacteria</taxon>
        <taxon>Pseudomonadati</taxon>
        <taxon>Bacteroidota</taxon>
        <taxon>Cytophagia</taxon>
        <taxon>Cytophagales</taxon>
        <taxon>Fulvivirgaceae</taxon>
        <taxon>Fulvivirga</taxon>
    </lineage>
</organism>
<dbReference type="NCBIfam" id="TIGR01533">
    <property type="entry name" value="lipo_e_P4"/>
    <property type="match status" value="1"/>
</dbReference>
<sequence length="268" mass="30850">MSKKHPLLIYIAIIFASILSINCAPKISTAEKQLSEHLTNSVLWYQRSAEMTASYLQAYQYAEYLLSNKLDTMEFQKPPAVVLDIDETVLDNSPYEAQLIEEGKTYASESWKKWTDEVRAEVLPGAKEFLTYAKENGVEVFYISNRKQTELESTIQNLTMLDLPNADQNHIFLKSGTSDKTERRQHVANDYTIILFVGDNLTDYSQLYADRGKDMGKNILLKNKEELLDNFIILPNPMYGEWEGSIYGNDYGISNEEKIIRRKKAFKK</sequence>
<dbReference type="SFLD" id="SFLDG01125">
    <property type="entry name" value="C1.1:_Acid_Phosphatase_Like"/>
    <property type="match status" value="1"/>
</dbReference>
<reference evidence="2" key="1">
    <citation type="submission" date="2021-01" db="EMBL/GenBank/DDBJ databases">
        <title>Fulvivirga kasyanovii gen. nov., sp nov., a novel member of the phylum Bacteroidetes isolated from seawater in a mussel farm.</title>
        <authorList>
            <person name="Zhao L.-H."/>
            <person name="Wang Z.-J."/>
        </authorList>
    </citation>
    <scope>NUCLEOTIDE SEQUENCE</scope>
    <source>
        <strain evidence="2">2943</strain>
    </source>
</reference>
<keyword evidence="2" id="KW-0449">Lipoprotein</keyword>
<gene>
    <name evidence="2" type="ORF">JL102_01455</name>
</gene>
<dbReference type="PANTHER" id="PTHR31284">
    <property type="entry name" value="ACID PHOSPHATASE-LIKE PROTEIN"/>
    <property type="match status" value="1"/>
</dbReference>